<evidence type="ECO:0000256" key="2">
    <source>
        <dbReference type="ARBA" id="ARBA00022679"/>
    </source>
</evidence>
<feature type="active site" description="Proton acceptor" evidence="8">
    <location>
        <position position="269"/>
    </location>
</feature>
<evidence type="ECO:0000256" key="3">
    <source>
        <dbReference type="ARBA" id="ARBA00022695"/>
    </source>
</evidence>
<comment type="caution">
    <text evidence="9">The sequence shown here is derived from an EMBL/GenBank/DDBJ whole genome shotgun (WGS) entry which is preliminary data.</text>
</comment>
<evidence type="ECO:0000313" key="9">
    <source>
        <dbReference type="EMBL" id="MCI2230227.1"/>
    </source>
</evidence>
<feature type="binding site" evidence="8">
    <location>
        <position position="102"/>
    </location>
    <ligand>
        <name>ATP</name>
        <dbReference type="ChEBI" id="CHEBI:30616"/>
    </ligand>
</feature>
<dbReference type="EMBL" id="JAKQYM010000012">
    <property type="protein sequence ID" value="MCI2230227.1"/>
    <property type="molecule type" value="Genomic_DNA"/>
</dbReference>
<reference evidence="9" key="1">
    <citation type="submission" date="2022-02" db="EMBL/GenBank/DDBJ databases">
        <title>Polaribacter sp. MSW13, isolated from seawater.</title>
        <authorList>
            <person name="Kristyanto S."/>
            <person name="Jung J."/>
            <person name="Jeon C.O."/>
        </authorList>
    </citation>
    <scope>NUCLEOTIDE SEQUENCE</scope>
    <source>
        <strain evidence="9">MSW13</strain>
    </source>
</reference>
<feature type="binding site" evidence="8">
    <location>
        <position position="199"/>
    </location>
    <ligand>
        <name>ATP</name>
        <dbReference type="ChEBI" id="CHEBI:30616"/>
    </ligand>
</feature>
<dbReference type="GO" id="GO:0005524">
    <property type="term" value="F:ATP binding"/>
    <property type="evidence" value="ECO:0007669"/>
    <property type="project" value="UniProtKB-UniRule"/>
</dbReference>
<feature type="binding site" evidence="8">
    <location>
        <position position="103"/>
    </location>
    <ligand>
        <name>ATP</name>
        <dbReference type="ChEBI" id="CHEBI:30616"/>
    </ligand>
</feature>
<keyword evidence="2 8" id="KW-0808">Transferase</keyword>
<comment type="catalytic activity">
    <reaction evidence="8">
        <text>L-histidyl-[protein] + UTP = N(tele)-(5'-uridylyl)-L-histidyl-[protein] + diphosphate</text>
        <dbReference type="Rhea" id="RHEA:83891"/>
        <dbReference type="Rhea" id="RHEA-COMP:9745"/>
        <dbReference type="Rhea" id="RHEA-COMP:20239"/>
        <dbReference type="ChEBI" id="CHEBI:29979"/>
        <dbReference type="ChEBI" id="CHEBI:33019"/>
        <dbReference type="ChEBI" id="CHEBI:46398"/>
        <dbReference type="ChEBI" id="CHEBI:233474"/>
    </reaction>
</comment>
<evidence type="ECO:0000256" key="4">
    <source>
        <dbReference type="ARBA" id="ARBA00022723"/>
    </source>
</evidence>
<comment type="catalytic activity">
    <reaction evidence="8">
        <text>L-seryl-[protein] + ATP = 3-O-(5'-adenylyl)-L-seryl-[protein] + diphosphate</text>
        <dbReference type="Rhea" id="RHEA:58120"/>
        <dbReference type="Rhea" id="RHEA-COMP:9863"/>
        <dbReference type="Rhea" id="RHEA-COMP:15073"/>
        <dbReference type="ChEBI" id="CHEBI:29999"/>
        <dbReference type="ChEBI" id="CHEBI:30616"/>
        <dbReference type="ChEBI" id="CHEBI:33019"/>
        <dbReference type="ChEBI" id="CHEBI:142516"/>
        <dbReference type="EC" id="2.7.7.108"/>
    </reaction>
</comment>
<comment type="function">
    <text evidence="8">Nucleotidyltransferase involved in the post-translational modification of proteins. It can catalyze the addition of adenosine monophosphate (AMP) or uridine monophosphate (UMP) to a protein, resulting in modifications known as AMPylation and UMPylation.</text>
</comment>
<keyword evidence="7 8" id="KW-0460">Magnesium</keyword>
<keyword evidence="6 8" id="KW-0067">ATP-binding</keyword>
<evidence type="ECO:0000256" key="8">
    <source>
        <dbReference type="HAMAP-Rule" id="MF_00692"/>
    </source>
</evidence>
<dbReference type="Proteomes" id="UP001139369">
    <property type="component" value="Unassembled WGS sequence"/>
</dbReference>
<keyword evidence="10" id="KW-1185">Reference proteome</keyword>
<dbReference type="EC" id="2.7.7.108" evidence="8"/>
<dbReference type="NCBIfam" id="NF000658">
    <property type="entry name" value="PRK00029.1"/>
    <property type="match status" value="1"/>
</dbReference>
<evidence type="ECO:0000313" key="10">
    <source>
        <dbReference type="Proteomes" id="UP001139369"/>
    </source>
</evidence>
<keyword evidence="4 8" id="KW-0479">Metal-binding</keyword>
<evidence type="ECO:0000256" key="6">
    <source>
        <dbReference type="ARBA" id="ARBA00022840"/>
    </source>
</evidence>
<feature type="binding site" evidence="8">
    <location>
        <position position="135"/>
    </location>
    <ligand>
        <name>ATP</name>
        <dbReference type="ChEBI" id="CHEBI:30616"/>
    </ligand>
</feature>
<keyword evidence="8" id="KW-0464">Manganese</keyword>
<comment type="similarity">
    <text evidence="1 8">Belongs to the SELO family.</text>
</comment>
<accession>A0A9X1VSJ6</accession>
<sequence>MKLNIKNTFTAELPSDTNLENTRRQVENAAFSFVKPKKTAQPEVLHVSQEMAAELGISKEETASEFFKNIVTGNEIYPNTSPYAMCYAGHQFGNWAGQLGDGRAINLFEIEHQHKNWKIQLKGAGETPYSRTADGLAVLRSSIREYLCAEAMFYLNVPTTRSLSLSLSGDDVLRDVLYDGNPAYEKGAIVARVSPSFLRFGSFEIFAARKDTKNLKKLVDYTIKHHFSHLGTPSKESYINFFKEVSERTLKMIIDWQRVGFVHGVMNTDNMSILGLTIDFGPYGWLEGFDFGWTPNTTDSQHKRYRYGNQPNIGLWNLYQLANALYPIIEEVAPLNSILEQYKIDFETQSLQMMKSKLGLVSSDEEDLKLIQELEDNLQLVETDMTIFFRNLSRFSDETTALKLIENAFYDLKNLSKEVENRWNNWFKKYADRLAIERISSEERKKKMDLTNPKYVLRNYMSQMAIDEANKGNYSLINELFELLKKPYSEQAKHEKWFAKRPEWARDKVGCSMLSCSS</sequence>
<feature type="binding site" evidence="8">
    <location>
        <position position="122"/>
    </location>
    <ligand>
        <name>ATP</name>
        <dbReference type="ChEBI" id="CHEBI:30616"/>
    </ligand>
</feature>
<gene>
    <name evidence="8" type="primary">ydiU</name>
    <name evidence="8" type="synonym">selO</name>
    <name evidence="9" type="ORF">MC378_13695</name>
</gene>
<proteinExistence type="inferred from homology"/>
<evidence type="ECO:0000256" key="1">
    <source>
        <dbReference type="ARBA" id="ARBA00009747"/>
    </source>
</evidence>
<comment type="catalytic activity">
    <reaction evidence="8">
        <text>L-tyrosyl-[protein] + UTP = O-(5'-uridylyl)-L-tyrosyl-[protein] + diphosphate</text>
        <dbReference type="Rhea" id="RHEA:83887"/>
        <dbReference type="Rhea" id="RHEA-COMP:10136"/>
        <dbReference type="Rhea" id="RHEA-COMP:20238"/>
        <dbReference type="ChEBI" id="CHEBI:33019"/>
        <dbReference type="ChEBI" id="CHEBI:46398"/>
        <dbReference type="ChEBI" id="CHEBI:46858"/>
        <dbReference type="ChEBI" id="CHEBI:90602"/>
    </reaction>
</comment>
<comment type="catalytic activity">
    <reaction evidence="8">
        <text>L-threonyl-[protein] + ATP = 3-O-(5'-adenylyl)-L-threonyl-[protein] + diphosphate</text>
        <dbReference type="Rhea" id="RHEA:54292"/>
        <dbReference type="Rhea" id="RHEA-COMP:11060"/>
        <dbReference type="Rhea" id="RHEA-COMP:13847"/>
        <dbReference type="ChEBI" id="CHEBI:30013"/>
        <dbReference type="ChEBI" id="CHEBI:30616"/>
        <dbReference type="ChEBI" id="CHEBI:33019"/>
        <dbReference type="ChEBI" id="CHEBI:138113"/>
        <dbReference type="EC" id="2.7.7.108"/>
    </reaction>
</comment>
<dbReference type="EC" id="2.7.7.-" evidence="8"/>
<dbReference type="RefSeq" id="WP_242179337.1">
    <property type="nucleotide sequence ID" value="NZ_JAKQYM010000012.1"/>
</dbReference>
<dbReference type="PANTHER" id="PTHR32057:SF14">
    <property type="entry name" value="PROTEIN ADENYLYLTRANSFERASE SELO, MITOCHONDRIAL"/>
    <property type="match status" value="1"/>
</dbReference>
<feature type="binding site" evidence="8">
    <location>
        <position position="279"/>
    </location>
    <ligand>
        <name>ATP</name>
        <dbReference type="ChEBI" id="CHEBI:30616"/>
    </ligand>
</feature>
<evidence type="ECO:0000256" key="7">
    <source>
        <dbReference type="ARBA" id="ARBA00022842"/>
    </source>
</evidence>
<dbReference type="Pfam" id="PF02696">
    <property type="entry name" value="SelO"/>
    <property type="match status" value="1"/>
</dbReference>
<name>A0A9X1VSJ6_9FLAO</name>
<comment type="cofactor">
    <cofactor evidence="8">
        <name>Mg(2+)</name>
        <dbReference type="ChEBI" id="CHEBI:18420"/>
    </cofactor>
    <cofactor evidence="8">
        <name>Mn(2+)</name>
        <dbReference type="ChEBI" id="CHEBI:29035"/>
    </cofactor>
</comment>
<dbReference type="AlphaFoldDB" id="A0A9X1VSJ6"/>
<protein>
    <recommendedName>
        <fullName evidence="8">Protein nucleotidyltransferase YdiU</fullName>
        <ecNumber evidence="8">2.7.7.-</ecNumber>
    </recommendedName>
    <alternativeName>
        <fullName evidence="8">Protein adenylyltransferase YdiU</fullName>
        <ecNumber evidence="8">2.7.7.108</ecNumber>
    </alternativeName>
    <alternativeName>
        <fullName evidence="8">Protein uridylyltransferase YdiU</fullName>
        <ecNumber evidence="8">2.7.7.-</ecNumber>
    </alternativeName>
</protein>
<feature type="binding site" evidence="8">
    <location>
        <position position="270"/>
    </location>
    <ligand>
        <name>Mg(2+)</name>
        <dbReference type="ChEBI" id="CHEBI:18420"/>
    </ligand>
</feature>
<evidence type="ECO:0000256" key="5">
    <source>
        <dbReference type="ARBA" id="ARBA00022741"/>
    </source>
</evidence>
<feature type="binding site" evidence="8">
    <location>
        <position position="134"/>
    </location>
    <ligand>
        <name>ATP</name>
        <dbReference type="ChEBI" id="CHEBI:30616"/>
    </ligand>
</feature>
<comment type="catalytic activity">
    <reaction evidence="8">
        <text>L-seryl-[protein] + UTP = O-(5'-uridylyl)-L-seryl-[protein] + diphosphate</text>
        <dbReference type="Rhea" id="RHEA:64604"/>
        <dbReference type="Rhea" id="RHEA-COMP:9863"/>
        <dbReference type="Rhea" id="RHEA-COMP:16635"/>
        <dbReference type="ChEBI" id="CHEBI:29999"/>
        <dbReference type="ChEBI" id="CHEBI:33019"/>
        <dbReference type="ChEBI" id="CHEBI:46398"/>
        <dbReference type="ChEBI" id="CHEBI:156051"/>
    </reaction>
</comment>
<dbReference type="InterPro" id="IPR003846">
    <property type="entry name" value="SelO"/>
</dbReference>
<dbReference type="GO" id="GO:0070733">
    <property type="term" value="F:AMPylase activity"/>
    <property type="evidence" value="ECO:0007669"/>
    <property type="project" value="UniProtKB-EC"/>
</dbReference>
<dbReference type="PANTHER" id="PTHR32057">
    <property type="entry name" value="PROTEIN ADENYLYLTRANSFERASE SELO, MITOCHONDRIAL"/>
    <property type="match status" value="1"/>
</dbReference>
<keyword evidence="3 8" id="KW-0548">Nucleotidyltransferase</keyword>
<keyword evidence="5 8" id="KW-0547">Nucleotide-binding</keyword>
<dbReference type="HAMAP" id="MF_00692">
    <property type="entry name" value="SelO"/>
    <property type="match status" value="1"/>
</dbReference>
<feature type="binding site" evidence="8">
    <location>
        <position position="100"/>
    </location>
    <ligand>
        <name>ATP</name>
        <dbReference type="ChEBI" id="CHEBI:30616"/>
    </ligand>
</feature>
<comment type="catalytic activity">
    <reaction evidence="8">
        <text>L-tyrosyl-[protein] + ATP = O-(5'-adenylyl)-L-tyrosyl-[protein] + diphosphate</text>
        <dbReference type="Rhea" id="RHEA:54288"/>
        <dbReference type="Rhea" id="RHEA-COMP:10136"/>
        <dbReference type="Rhea" id="RHEA-COMP:13846"/>
        <dbReference type="ChEBI" id="CHEBI:30616"/>
        <dbReference type="ChEBI" id="CHEBI:33019"/>
        <dbReference type="ChEBI" id="CHEBI:46858"/>
        <dbReference type="ChEBI" id="CHEBI:83624"/>
        <dbReference type="EC" id="2.7.7.108"/>
    </reaction>
</comment>
<organism evidence="9 10">
    <name type="scientific">Polaribacter marinus</name>
    <dbReference type="NCBI Taxonomy" id="2916838"/>
    <lineage>
        <taxon>Bacteria</taxon>
        <taxon>Pseudomonadati</taxon>
        <taxon>Bacteroidota</taxon>
        <taxon>Flavobacteriia</taxon>
        <taxon>Flavobacteriales</taxon>
        <taxon>Flavobacteriaceae</taxon>
    </lineage>
</organism>
<dbReference type="GO" id="GO:0000287">
    <property type="term" value="F:magnesium ion binding"/>
    <property type="evidence" value="ECO:0007669"/>
    <property type="project" value="UniProtKB-UniRule"/>
</dbReference>
<dbReference type="GO" id="GO:0030145">
    <property type="term" value="F:manganese ion binding"/>
    <property type="evidence" value="ECO:0007669"/>
    <property type="project" value="UniProtKB-UniRule"/>
</dbReference>
<feature type="binding site" evidence="8">
    <location>
        <position position="279"/>
    </location>
    <ligand>
        <name>Mg(2+)</name>
        <dbReference type="ChEBI" id="CHEBI:18420"/>
    </ligand>
</feature>
<feature type="binding site" evidence="8">
    <location>
        <position position="192"/>
    </location>
    <ligand>
        <name>ATP</name>
        <dbReference type="ChEBI" id="CHEBI:30616"/>
    </ligand>
</feature>